<name>G7H647_9ACTN</name>
<evidence type="ECO:0000313" key="3">
    <source>
        <dbReference type="Proteomes" id="UP000035088"/>
    </source>
</evidence>
<dbReference type="EMBL" id="BAEE01000067">
    <property type="protein sequence ID" value="GAB11286.1"/>
    <property type="molecule type" value="Genomic_DNA"/>
</dbReference>
<feature type="transmembrane region" description="Helical" evidence="1">
    <location>
        <begin position="402"/>
        <end position="421"/>
    </location>
</feature>
<keyword evidence="3" id="KW-1185">Reference proteome</keyword>
<feature type="transmembrane region" description="Helical" evidence="1">
    <location>
        <begin position="313"/>
        <end position="330"/>
    </location>
</feature>
<feature type="transmembrane region" description="Helical" evidence="1">
    <location>
        <begin position="239"/>
        <end position="258"/>
    </location>
</feature>
<feature type="transmembrane region" description="Helical" evidence="1">
    <location>
        <begin position="19"/>
        <end position="41"/>
    </location>
</feature>
<keyword evidence="1" id="KW-1133">Transmembrane helix</keyword>
<keyword evidence="1" id="KW-0472">Membrane</keyword>
<evidence type="ECO:0000313" key="2">
    <source>
        <dbReference type="EMBL" id="GAB11286.1"/>
    </source>
</evidence>
<feature type="transmembrane region" description="Helical" evidence="1">
    <location>
        <begin position="152"/>
        <end position="172"/>
    </location>
</feature>
<dbReference type="AlphaFoldDB" id="G7H647"/>
<comment type="caution">
    <text evidence="2">The sequence shown here is derived from an EMBL/GenBank/DDBJ whole genome shotgun (WGS) entry which is preliminary data.</text>
</comment>
<dbReference type="RefSeq" id="WP_007323361.1">
    <property type="nucleotide sequence ID" value="NZ_BAEE01000067.1"/>
</dbReference>
<proteinExistence type="predicted"/>
<reference evidence="2 3" key="1">
    <citation type="submission" date="2011-11" db="EMBL/GenBank/DDBJ databases">
        <title>Whole genome shotgun sequence of Gordonia araii NBRC 100433.</title>
        <authorList>
            <person name="Yoshida Y."/>
            <person name="Hosoyama A."/>
            <person name="Tsuchikane K."/>
            <person name="Katsumata H."/>
            <person name="Yamazaki S."/>
            <person name="Fujita N."/>
        </authorList>
    </citation>
    <scope>NUCLEOTIDE SEQUENCE [LARGE SCALE GENOMIC DNA]</scope>
    <source>
        <strain evidence="2 3">NBRC 100433</strain>
    </source>
</reference>
<evidence type="ECO:0000256" key="1">
    <source>
        <dbReference type="SAM" id="Phobius"/>
    </source>
</evidence>
<dbReference type="Proteomes" id="UP000035088">
    <property type="component" value="Unassembled WGS sequence"/>
</dbReference>
<keyword evidence="1" id="KW-0812">Transmembrane</keyword>
<feature type="transmembrane region" description="Helical" evidence="1">
    <location>
        <begin position="70"/>
        <end position="89"/>
    </location>
</feature>
<protein>
    <submittedName>
        <fullName evidence="2">Uncharacterized protein</fullName>
    </submittedName>
</protein>
<dbReference type="STRING" id="1073574.GOARA_067_00280"/>
<gene>
    <name evidence="2" type="ORF">GOARA_067_00280</name>
</gene>
<accession>G7H647</accession>
<organism evidence="2 3">
    <name type="scientific">Gordonia araii NBRC 100433</name>
    <dbReference type="NCBI Taxonomy" id="1073574"/>
    <lineage>
        <taxon>Bacteria</taxon>
        <taxon>Bacillati</taxon>
        <taxon>Actinomycetota</taxon>
        <taxon>Actinomycetes</taxon>
        <taxon>Mycobacteriales</taxon>
        <taxon>Gordoniaceae</taxon>
        <taxon>Gordonia</taxon>
    </lineage>
</organism>
<sequence>MTIVLAHGTGEAAAFPVDITYALIGGSWALAISFLVLAFAWKTPRLSPDKHIAVLPRLTRFADSRGLRELLGAIGVILTVASLLVGFLARDEHENPLVGTFFIWLWVGLVPASLLFGPVGRYLSPVRTLHRWACAALGRPPERGLLDYPRALGRWPAAIGLFAFVWLELAVVEKGFAAVFWWCAVYLAITGAGAVVFGSRWFAQAEPFEVYSTVIATMSPLARDASSRQLVLRNPLRGLSTYATGPGAVAVIAVLLGSTAFDAWSATHDADGVAVRSAIMLGFILLVGATFCAATMATGGVTRTQRLAIPGKMAHTLIPIAVGYLIAHYAKYFVEDGQATLHAWLRALGLSEPATWTPFTDHPTALSVTAVAAIIVGHLLAVVAAHDAALRILPRRHHLTGQLALMLLMVGYTFTGLYLLFGG</sequence>
<feature type="transmembrane region" description="Helical" evidence="1">
    <location>
        <begin position="101"/>
        <end position="123"/>
    </location>
</feature>
<feature type="transmembrane region" description="Helical" evidence="1">
    <location>
        <begin position="365"/>
        <end position="390"/>
    </location>
</feature>
<feature type="transmembrane region" description="Helical" evidence="1">
    <location>
        <begin position="278"/>
        <end position="301"/>
    </location>
</feature>
<dbReference type="OrthoDB" id="8168962at2"/>
<feature type="transmembrane region" description="Helical" evidence="1">
    <location>
        <begin position="178"/>
        <end position="197"/>
    </location>
</feature>